<dbReference type="RefSeq" id="WP_268048840.1">
    <property type="nucleotide sequence ID" value="NZ_JAPQES010000001.1"/>
</dbReference>
<reference evidence="4" key="1">
    <citation type="submission" date="2022-12" db="EMBL/GenBank/DDBJ databases">
        <authorList>
            <person name="Wang J."/>
        </authorList>
    </citation>
    <scope>NUCLEOTIDE SEQUENCE</scope>
    <source>
        <strain evidence="4">HY-42-06</strain>
    </source>
</reference>
<dbReference type="PANTHER" id="PTHR42850">
    <property type="entry name" value="METALLOPHOSPHOESTERASE"/>
    <property type="match status" value="1"/>
</dbReference>
<evidence type="ECO:0000313" key="4">
    <source>
        <dbReference type="EMBL" id="MCY6370195.1"/>
    </source>
</evidence>
<evidence type="ECO:0000256" key="1">
    <source>
        <dbReference type="ARBA" id="ARBA00008950"/>
    </source>
</evidence>
<feature type="domain" description="Calcineurin-like phosphoesterase" evidence="3">
    <location>
        <begin position="1"/>
        <end position="198"/>
    </location>
</feature>
<name>A0ABT4CMB3_9CLOT</name>
<dbReference type="Proteomes" id="UP001079657">
    <property type="component" value="Unassembled WGS sequence"/>
</dbReference>
<dbReference type="Gene3D" id="3.60.21.10">
    <property type="match status" value="1"/>
</dbReference>
<dbReference type="InterPro" id="IPR029052">
    <property type="entry name" value="Metallo-depent_PP-like"/>
</dbReference>
<dbReference type="PANTHER" id="PTHR42850:SF2">
    <property type="entry name" value="BLL5683 PROTEIN"/>
    <property type="match status" value="1"/>
</dbReference>
<sequence length="237" mass="26789">MKIAVISDIHSNVYALQEVIKDINNRNIDLTVCVGDLVGYCPFPNEVIDLIRKENILTIMGNYDDAVGNIRIVCGCDYPDPRDAENATTSLSWTIENTSEKNRKYLRELPKEMKLTFGEKEITFVHGSTRRINEYLKENSEEAKEVMEYFTEDILVCGHTHKPYYKMYGDKILVNAGSVGKSKTGNPHANYVIIDISKANVIVDTIEVPYDFEKTAKAIEDAGLPKEFAEIIRTGRA</sequence>
<dbReference type="NCBIfam" id="TIGR00040">
    <property type="entry name" value="yfcE"/>
    <property type="match status" value="1"/>
</dbReference>
<evidence type="ECO:0000313" key="5">
    <source>
        <dbReference type="Proteomes" id="UP001079657"/>
    </source>
</evidence>
<dbReference type="SUPFAM" id="SSF56300">
    <property type="entry name" value="Metallo-dependent phosphatases"/>
    <property type="match status" value="1"/>
</dbReference>
<evidence type="ECO:0000259" key="3">
    <source>
        <dbReference type="Pfam" id="PF12850"/>
    </source>
</evidence>
<dbReference type="InterPro" id="IPR000979">
    <property type="entry name" value="Phosphodiesterase_MJ0936/Vps29"/>
</dbReference>
<accession>A0ABT4CMB3</accession>
<dbReference type="InterPro" id="IPR050126">
    <property type="entry name" value="Ap4A_hydrolase"/>
</dbReference>
<dbReference type="InterPro" id="IPR024654">
    <property type="entry name" value="Calcineurin-like_PHP_lpxH"/>
</dbReference>
<comment type="similarity">
    <text evidence="1 2">Belongs to the metallophosphoesterase superfamily. YfcE family.</text>
</comment>
<dbReference type="InterPro" id="IPR011152">
    <property type="entry name" value="Pesterase_MJ0912"/>
</dbReference>
<organism evidence="4 5">
    <name type="scientific">Clostridium ganghwense</name>
    <dbReference type="NCBI Taxonomy" id="312089"/>
    <lineage>
        <taxon>Bacteria</taxon>
        <taxon>Bacillati</taxon>
        <taxon>Bacillota</taxon>
        <taxon>Clostridia</taxon>
        <taxon>Eubacteriales</taxon>
        <taxon>Clostridiaceae</taxon>
        <taxon>Clostridium</taxon>
    </lineage>
</organism>
<dbReference type="Pfam" id="PF12850">
    <property type="entry name" value="Metallophos_2"/>
    <property type="match status" value="1"/>
</dbReference>
<dbReference type="PIRSF" id="PIRSF000883">
    <property type="entry name" value="Pesterase_MJ0912"/>
    <property type="match status" value="1"/>
</dbReference>
<comment type="cofactor">
    <cofactor evidence="2">
        <name>a divalent metal cation</name>
        <dbReference type="ChEBI" id="CHEBI:60240"/>
    </cofactor>
</comment>
<dbReference type="EC" id="3.1.4.-" evidence="2"/>
<comment type="caution">
    <text evidence="4">The sequence shown here is derived from an EMBL/GenBank/DDBJ whole genome shotgun (WGS) entry which is preliminary data.</text>
</comment>
<evidence type="ECO:0000256" key="2">
    <source>
        <dbReference type="RuleBase" id="RU362039"/>
    </source>
</evidence>
<proteinExistence type="inferred from homology"/>
<gene>
    <name evidence="4" type="ORF">OXH55_06070</name>
</gene>
<keyword evidence="2" id="KW-0479">Metal-binding</keyword>
<keyword evidence="5" id="KW-1185">Reference proteome</keyword>
<dbReference type="EMBL" id="JAPQES010000001">
    <property type="protein sequence ID" value="MCY6370195.1"/>
    <property type="molecule type" value="Genomic_DNA"/>
</dbReference>
<protein>
    <recommendedName>
        <fullName evidence="2">Phosphoesterase</fullName>
        <ecNumber evidence="2">3.1.4.-</ecNumber>
    </recommendedName>
</protein>